<gene>
    <name evidence="1" type="ORF">FHP08_17195</name>
</gene>
<keyword evidence="2" id="KW-1185">Reference proteome</keyword>
<protein>
    <submittedName>
        <fullName evidence="1">Uncharacterized protein</fullName>
    </submittedName>
</protein>
<comment type="caution">
    <text evidence="1">The sequence shown here is derived from an EMBL/GenBank/DDBJ whole genome shotgun (WGS) entry which is preliminary data.</text>
</comment>
<reference evidence="1 2" key="1">
    <citation type="submission" date="2019-06" db="EMBL/GenBank/DDBJ databases">
        <title>Quisquiliibacterium sp. nov., isolated from a maize field.</title>
        <authorList>
            <person name="Lin S.-Y."/>
            <person name="Tsai C.-F."/>
            <person name="Young C.-C."/>
        </authorList>
    </citation>
    <scope>NUCLEOTIDE SEQUENCE [LARGE SCALE GENOMIC DNA]</scope>
    <source>
        <strain evidence="1 2">CC-CFT501</strain>
    </source>
</reference>
<dbReference type="AlphaFoldDB" id="A0A5C8NRR1"/>
<organism evidence="1 2">
    <name type="scientific">Zeimonas arvi</name>
    <dbReference type="NCBI Taxonomy" id="2498847"/>
    <lineage>
        <taxon>Bacteria</taxon>
        <taxon>Pseudomonadati</taxon>
        <taxon>Pseudomonadota</taxon>
        <taxon>Betaproteobacteria</taxon>
        <taxon>Burkholderiales</taxon>
        <taxon>Burkholderiaceae</taxon>
        <taxon>Zeimonas</taxon>
    </lineage>
</organism>
<evidence type="ECO:0000313" key="1">
    <source>
        <dbReference type="EMBL" id="TXL63571.1"/>
    </source>
</evidence>
<dbReference type="RefSeq" id="WP_147705725.1">
    <property type="nucleotide sequence ID" value="NZ_VDUY01000008.1"/>
</dbReference>
<evidence type="ECO:0000313" key="2">
    <source>
        <dbReference type="Proteomes" id="UP000321548"/>
    </source>
</evidence>
<accession>A0A5C8NRR1</accession>
<dbReference type="EMBL" id="VDUY01000008">
    <property type="protein sequence ID" value="TXL63571.1"/>
    <property type="molecule type" value="Genomic_DNA"/>
</dbReference>
<proteinExistence type="predicted"/>
<sequence>MIKIQFSGPALPMDDRRWMACAQAEMDAMMLRDHLPLDSALRSVPHRMRQLLGADAAAPGVVEAAVVAVYLARGV</sequence>
<name>A0A5C8NRR1_9BURK</name>
<dbReference type="Proteomes" id="UP000321548">
    <property type="component" value="Unassembled WGS sequence"/>
</dbReference>